<feature type="compositionally biased region" description="Basic and acidic residues" evidence="7">
    <location>
        <begin position="186"/>
        <end position="195"/>
    </location>
</feature>
<organism evidence="8 9">
    <name type="scientific">Triparma columacea</name>
    <dbReference type="NCBI Taxonomy" id="722753"/>
    <lineage>
        <taxon>Eukaryota</taxon>
        <taxon>Sar</taxon>
        <taxon>Stramenopiles</taxon>
        <taxon>Ochrophyta</taxon>
        <taxon>Bolidophyceae</taxon>
        <taxon>Parmales</taxon>
        <taxon>Triparmaceae</taxon>
        <taxon>Triparma</taxon>
    </lineage>
</organism>
<evidence type="ECO:0000256" key="3">
    <source>
        <dbReference type="ARBA" id="ARBA00022692"/>
    </source>
</evidence>
<comment type="caution">
    <text evidence="8">The sequence shown here is derived from an EMBL/GenBank/DDBJ whole genome shotgun (WGS) entry which is preliminary data.</text>
</comment>
<dbReference type="AlphaFoldDB" id="A0A9W7G4M1"/>
<comment type="similarity">
    <text evidence="2 6">Belongs to the peroxisomal membrane protein PXMP2/4 family.</text>
</comment>
<keyword evidence="3 6" id="KW-0812">Transmembrane</keyword>
<dbReference type="Pfam" id="PF04117">
    <property type="entry name" value="Mpv17_PMP22"/>
    <property type="match status" value="1"/>
</dbReference>
<dbReference type="EMBL" id="BRYA01000920">
    <property type="protein sequence ID" value="GMI35682.1"/>
    <property type="molecule type" value="Genomic_DNA"/>
</dbReference>
<evidence type="ECO:0000256" key="6">
    <source>
        <dbReference type="RuleBase" id="RU363053"/>
    </source>
</evidence>
<dbReference type="PANTHER" id="PTHR11266">
    <property type="entry name" value="PEROXISOMAL MEMBRANE PROTEIN 2, PXMP2 MPV17"/>
    <property type="match status" value="1"/>
</dbReference>
<evidence type="ECO:0000256" key="2">
    <source>
        <dbReference type="ARBA" id="ARBA00006824"/>
    </source>
</evidence>
<feature type="transmembrane region" description="Helical" evidence="6">
    <location>
        <begin position="92"/>
        <end position="111"/>
    </location>
</feature>
<evidence type="ECO:0000256" key="7">
    <source>
        <dbReference type="SAM" id="MobiDB-lite"/>
    </source>
</evidence>
<evidence type="ECO:0000256" key="4">
    <source>
        <dbReference type="ARBA" id="ARBA00022989"/>
    </source>
</evidence>
<dbReference type="OrthoDB" id="201931at2759"/>
<dbReference type="GO" id="GO:0005737">
    <property type="term" value="C:cytoplasm"/>
    <property type="evidence" value="ECO:0007669"/>
    <property type="project" value="TreeGrafter"/>
</dbReference>
<evidence type="ECO:0000256" key="5">
    <source>
        <dbReference type="ARBA" id="ARBA00023136"/>
    </source>
</evidence>
<gene>
    <name evidence="8" type="ORF">TrCOL_g10792</name>
</gene>
<dbReference type="GO" id="GO:0016020">
    <property type="term" value="C:membrane"/>
    <property type="evidence" value="ECO:0007669"/>
    <property type="project" value="UniProtKB-SubCell"/>
</dbReference>
<comment type="subcellular location">
    <subcellularLocation>
        <location evidence="1">Membrane</location>
        <topology evidence="1">Multi-pass membrane protein</topology>
    </subcellularLocation>
</comment>
<evidence type="ECO:0000256" key="1">
    <source>
        <dbReference type="ARBA" id="ARBA00004141"/>
    </source>
</evidence>
<accession>A0A9W7G4M1</accession>
<keyword evidence="4 6" id="KW-1133">Transmembrane helix</keyword>
<keyword evidence="5 6" id="KW-0472">Membrane</keyword>
<dbReference type="InterPro" id="IPR007248">
    <property type="entry name" value="Mpv17_PMP22"/>
</dbReference>
<evidence type="ECO:0008006" key="10">
    <source>
        <dbReference type="Google" id="ProtNLM"/>
    </source>
</evidence>
<keyword evidence="9" id="KW-1185">Reference proteome</keyword>
<dbReference type="Proteomes" id="UP001165065">
    <property type="component" value="Unassembled WGS sequence"/>
</dbReference>
<protein>
    <recommendedName>
        <fullName evidence="10">Mpv17-like protein</fullName>
    </recommendedName>
</protein>
<evidence type="ECO:0000313" key="9">
    <source>
        <dbReference type="Proteomes" id="UP001165065"/>
    </source>
</evidence>
<name>A0A9W7G4M1_9STRA</name>
<dbReference type="PANTHER" id="PTHR11266:SF21">
    <property type="entry name" value="ACT DOMAIN-CONTAINING PROTEIN"/>
    <property type="match status" value="1"/>
</dbReference>
<reference evidence="9" key="1">
    <citation type="journal article" date="2023" name="Commun. Biol.">
        <title>Genome analysis of Parmales, the sister group of diatoms, reveals the evolutionary specialization of diatoms from phago-mixotrophs to photoautotrophs.</title>
        <authorList>
            <person name="Ban H."/>
            <person name="Sato S."/>
            <person name="Yoshikawa S."/>
            <person name="Yamada K."/>
            <person name="Nakamura Y."/>
            <person name="Ichinomiya M."/>
            <person name="Sato N."/>
            <person name="Blanc-Mathieu R."/>
            <person name="Endo H."/>
            <person name="Kuwata A."/>
            <person name="Ogata H."/>
        </authorList>
    </citation>
    <scope>NUCLEOTIDE SEQUENCE [LARGE SCALE GENOMIC DNA]</scope>
</reference>
<feature type="transmembrane region" description="Helical" evidence="6">
    <location>
        <begin position="140"/>
        <end position="158"/>
    </location>
</feature>
<sequence length="205" mass="23050">MTTAIVNSRVLNEVMGKWPMASGAVIMGLKATAADVLVQTIVEKREKLVVERTAAFAAFGTIHQGMVQYLVFNVILERMFPGRSFKKVTQKVLSANFVTDPILFFPTFYIFKETLDQHSFDKETIGMALKRYKQNCFMDWRNSWALWIPGHVIAYALVPIHLRIPFMATISFGYVCWLSASRGDMAKESSDKDDNGGPNASAEPK</sequence>
<evidence type="ECO:0000313" key="8">
    <source>
        <dbReference type="EMBL" id="GMI35682.1"/>
    </source>
</evidence>
<feature type="region of interest" description="Disordered" evidence="7">
    <location>
        <begin position="186"/>
        <end position="205"/>
    </location>
</feature>
<proteinExistence type="inferred from homology"/>